<dbReference type="FunFam" id="1.10.10.10:FF:000116">
    <property type="entry name" value="DNA-directed RNA polymerase III subunit RPC6"/>
    <property type="match status" value="1"/>
</dbReference>
<dbReference type="PANTHER" id="PTHR12780">
    <property type="entry name" value="RNA POLYMERASE III DNA DIRECTED , 39KD SUBUNIT-RELATED"/>
    <property type="match status" value="1"/>
</dbReference>
<accession>A0A371CX46</accession>
<sequence>MSHRQLNATERKLHQYALERPNKVVNQKELEALIPDAKGRLAAINFLLGTGLFVVLESRGGGLSYRAVSHSEIDLKKGLSHEEGLVLDRIRAAGNEGIWTKHIKVKTQLHQTIVDKCLKSLTHKQLVKTVTDVRHSTRKICMLFSIEPSVEMTGGPWYTDKELDTEFIKLLSDVCLKIVRDRSLPKARHVDDGRPRQLYPLVHASYSNAEQILGLLNKSQVTETVLTVEHVNMFLDLLVLDGKIEKLPAFNAAVLDDAEDGEEDRGDSLRSRSKRSKNVSSKRKRREALDEDSDEGDKRKKRRHHTVSRSSSRPDRKRRRSRHSDDEDTDTDEDDDSIEDGKPRRKRSRRQESSSESDHKYVRKRSKGKGKHRGSSLSSASETESSDDSDASGRSNDSPSNRTAPAPSATLADVGGSHFLGGTVYRAVYEERIRELGLDQAPCVRCPTFEFCQSGGPVNPQECIYYEGWLAVEAGAL</sequence>
<evidence type="ECO:0000256" key="5">
    <source>
        <dbReference type="ARBA" id="ARBA00023242"/>
    </source>
</evidence>
<dbReference type="InterPro" id="IPR036390">
    <property type="entry name" value="WH_DNA-bd_sf"/>
</dbReference>
<keyword evidence="3" id="KW-0240">DNA-directed RNA polymerase</keyword>
<evidence type="ECO:0000313" key="7">
    <source>
        <dbReference type="EMBL" id="RDX44862.1"/>
    </source>
</evidence>
<keyword evidence="4" id="KW-0804">Transcription</keyword>
<dbReference type="GO" id="GO:0006383">
    <property type="term" value="P:transcription by RNA polymerase III"/>
    <property type="evidence" value="ECO:0007669"/>
    <property type="project" value="InterPro"/>
</dbReference>
<evidence type="ECO:0000256" key="6">
    <source>
        <dbReference type="SAM" id="MobiDB-lite"/>
    </source>
</evidence>
<dbReference type="SUPFAM" id="SSF46785">
    <property type="entry name" value="Winged helix' DNA-binding domain"/>
    <property type="match status" value="1"/>
</dbReference>
<evidence type="ECO:0000256" key="1">
    <source>
        <dbReference type="ARBA" id="ARBA00004123"/>
    </source>
</evidence>
<dbReference type="GO" id="GO:0005666">
    <property type="term" value="C:RNA polymerase III complex"/>
    <property type="evidence" value="ECO:0007669"/>
    <property type="project" value="InterPro"/>
</dbReference>
<dbReference type="GO" id="GO:0005654">
    <property type="term" value="C:nucleoplasm"/>
    <property type="evidence" value="ECO:0007669"/>
    <property type="project" value="UniProtKB-ARBA"/>
</dbReference>
<name>A0A371CX46_9APHY</name>
<proteinExistence type="inferred from homology"/>
<feature type="compositionally biased region" description="Polar residues" evidence="6">
    <location>
        <begin position="393"/>
        <end position="403"/>
    </location>
</feature>
<keyword evidence="8" id="KW-1185">Reference proteome</keyword>
<feature type="compositionally biased region" description="Basic and acidic residues" evidence="6">
    <location>
        <begin position="350"/>
        <end position="360"/>
    </location>
</feature>
<evidence type="ECO:0000256" key="3">
    <source>
        <dbReference type="ARBA" id="ARBA00022478"/>
    </source>
</evidence>
<gene>
    <name evidence="7" type="ORF">OH76DRAFT_1457838</name>
</gene>
<dbReference type="Gene3D" id="1.10.10.10">
    <property type="entry name" value="Winged helix-like DNA-binding domain superfamily/Winged helix DNA-binding domain"/>
    <property type="match status" value="1"/>
</dbReference>
<dbReference type="EMBL" id="KZ857444">
    <property type="protein sequence ID" value="RDX44862.1"/>
    <property type="molecule type" value="Genomic_DNA"/>
</dbReference>
<comment type="similarity">
    <text evidence="2">Belongs to the eukaryotic RPC34/RPC39 RNA polymerase subunit family.</text>
</comment>
<dbReference type="AlphaFoldDB" id="A0A371CX46"/>
<evidence type="ECO:0008006" key="9">
    <source>
        <dbReference type="Google" id="ProtNLM"/>
    </source>
</evidence>
<dbReference type="InterPro" id="IPR016049">
    <property type="entry name" value="RNA_pol_Rpc34-like"/>
</dbReference>
<dbReference type="InterPro" id="IPR036388">
    <property type="entry name" value="WH-like_DNA-bd_sf"/>
</dbReference>
<evidence type="ECO:0000256" key="2">
    <source>
        <dbReference type="ARBA" id="ARBA00011038"/>
    </source>
</evidence>
<feature type="compositionally biased region" description="Acidic residues" evidence="6">
    <location>
        <begin position="326"/>
        <end position="338"/>
    </location>
</feature>
<dbReference type="Pfam" id="PF05158">
    <property type="entry name" value="RNA_pol_Rpc34"/>
    <property type="match status" value="1"/>
</dbReference>
<comment type="subcellular location">
    <subcellularLocation>
        <location evidence="1">Nucleus</location>
    </subcellularLocation>
</comment>
<evidence type="ECO:0000256" key="4">
    <source>
        <dbReference type="ARBA" id="ARBA00023163"/>
    </source>
</evidence>
<evidence type="ECO:0000313" key="8">
    <source>
        <dbReference type="Proteomes" id="UP000256964"/>
    </source>
</evidence>
<feature type="region of interest" description="Disordered" evidence="6">
    <location>
        <begin position="258"/>
        <end position="417"/>
    </location>
</feature>
<dbReference type="InterPro" id="IPR007832">
    <property type="entry name" value="RNA_pol_Rpc34"/>
</dbReference>
<reference evidence="7 8" key="1">
    <citation type="journal article" date="2018" name="Biotechnol. Biofuels">
        <title>Integrative visual omics of the white-rot fungus Polyporus brumalis exposes the biotechnological potential of its oxidative enzymes for delignifying raw plant biomass.</title>
        <authorList>
            <person name="Miyauchi S."/>
            <person name="Rancon A."/>
            <person name="Drula E."/>
            <person name="Hage H."/>
            <person name="Chaduli D."/>
            <person name="Favel A."/>
            <person name="Grisel S."/>
            <person name="Henrissat B."/>
            <person name="Herpoel-Gimbert I."/>
            <person name="Ruiz-Duenas F.J."/>
            <person name="Chevret D."/>
            <person name="Hainaut M."/>
            <person name="Lin J."/>
            <person name="Wang M."/>
            <person name="Pangilinan J."/>
            <person name="Lipzen A."/>
            <person name="Lesage-Meessen L."/>
            <person name="Navarro D."/>
            <person name="Riley R."/>
            <person name="Grigoriev I.V."/>
            <person name="Zhou S."/>
            <person name="Raouche S."/>
            <person name="Rosso M.N."/>
        </authorList>
    </citation>
    <scope>NUCLEOTIDE SEQUENCE [LARGE SCALE GENOMIC DNA]</scope>
    <source>
        <strain evidence="7 8">BRFM 1820</strain>
    </source>
</reference>
<protein>
    <recommendedName>
        <fullName evidence="9">DNA-directed RNA polymerase III subunit RPC6</fullName>
    </recommendedName>
</protein>
<dbReference type="Proteomes" id="UP000256964">
    <property type="component" value="Unassembled WGS sequence"/>
</dbReference>
<keyword evidence="5" id="KW-0539">Nucleus</keyword>
<feature type="compositionally biased region" description="Basic residues" evidence="6">
    <location>
        <begin position="361"/>
        <end position="374"/>
    </location>
</feature>
<organism evidence="7 8">
    <name type="scientific">Lentinus brumalis</name>
    <dbReference type="NCBI Taxonomy" id="2498619"/>
    <lineage>
        <taxon>Eukaryota</taxon>
        <taxon>Fungi</taxon>
        <taxon>Dikarya</taxon>
        <taxon>Basidiomycota</taxon>
        <taxon>Agaricomycotina</taxon>
        <taxon>Agaricomycetes</taxon>
        <taxon>Polyporales</taxon>
        <taxon>Polyporaceae</taxon>
        <taxon>Lentinus</taxon>
    </lineage>
</organism>
<dbReference type="OrthoDB" id="613763at2759"/>
<dbReference type="STRING" id="139420.A0A371CX46"/>
<feature type="compositionally biased region" description="Basic residues" evidence="6">
    <location>
        <begin position="271"/>
        <end position="286"/>
    </location>
</feature>
<dbReference type="GO" id="GO:0005737">
    <property type="term" value="C:cytoplasm"/>
    <property type="evidence" value="ECO:0007669"/>
    <property type="project" value="UniProtKB-ARBA"/>
</dbReference>